<dbReference type="EMBL" id="CP106679">
    <property type="protein sequence ID" value="UXP31049.1"/>
    <property type="molecule type" value="Genomic_DNA"/>
</dbReference>
<evidence type="ECO:0000256" key="5">
    <source>
        <dbReference type="ARBA" id="ARBA00022884"/>
    </source>
</evidence>
<protein>
    <recommendedName>
        <fullName evidence="7">Endonuclease MutS2</fullName>
        <ecNumber evidence="7">3.1.-.-</ecNumber>
    </recommendedName>
    <alternativeName>
        <fullName evidence="7">Ribosome-associated protein quality control-upstream factor</fullName>
        <shortName evidence="7">RQC-upstream factor</shortName>
        <shortName evidence="7">RqcU</shortName>
        <ecNumber evidence="7">3.6.4.-</ecNumber>
    </alternativeName>
</protein>
<dbReference type="PANTHER" id="PTHR48466">
    <property type="entry name" value="OS10G0509000 PROTEIN-RELATED"/>
    <property type="match status" value="1"/>
</dbReference>
<evidence type="ECO:0000256" key="7">
    <source>
        <dbReference type="HAMAP-Rule" id="MF_00092"/>
    </source>
</evidence>
<reference evidence="10" key="1">
    <citation type="submission" date="2022-09" db="EMBL/GenBank/DDBJ databases">
        <title>Comparative genomics and taxonomic characterization of three novel marine species of genus Reichenbachiella exhibiting antioxidant and polysaccharide degradation activities.</title>
        <authorList>
            <person name="Muhammad N."/>
            <person name="Lee Y.-J."/>
            <person name="Ko J."/>
            <person name="Kim S.-G."/>
        </authorList>
    </citation>
    <scope>NUCLEOTIDE SEQUENCE</scope>
    <source>
        <strain evidence="10">BKB1-1</strain>
    </source>
</reference>
<proteinExistence type="inferred from homology"/>
<keyword evidence="3 7" id="KW-0378">Hydrolase</keyword>
<dbReference type="InterPro" id="IPR002625">
    <property type="entry name" value="Smr_dom"/>
</dbReference>
<evidence type="ECO:0000313" key="10">
    <source>
        <dbReference type="EMBL" id="UXP31049.1"/>
    </source>
</evidence>
<dbReference type="InterPro" id="IPR036063">
    <property type="entry name" value="Smr_dom_sf"/>
</dbReference>
<dbReference type="Proteomes" id="UP001065174">
    <property type="component" value="Chromosome"/>
</dbReference>
<keyword evidence="1 7" id="KW-0699">rRNA-binding</keyword>
<keyword evidence="5 7" id="KW-0694">RNA-binding</keyword>
<dbReference type="SUPFAM" id="SSF52540">
    <property type="entry name" value="P-loop containing nucleoside triphosphate hydrolases"/>
    <property type="match status" value="1"/>
</dbReference>
<feature type="domain" description="Smr" evidence="9">
    <location>
        <begin position="725"/>
        <end position="800"/>
    </location>
</feature>
<dbReference type="InterPro" id="IPR027417">
    <property type="entry name" value="P-loop_NTPase"/>
</dbReference>
<keyword evidence="8" id="KW-0175">Coiled coil</keyword>
<sequence>MNLYPKEIELKLSFDKVKEIISSYCLGPLGEDFVYKLSFSTQVDKINEWLGQTREFIYILTSGAGFPSAVYSDISPDLKQAEVPGSFLDIDQLYEIKAVIETLGKIHNFFISHPEDFPVLYQRFGGVEVDGKLLAALESKIDEKGELRDNASPELMRIRSAISKSQIRARTAVNKILKQAGDHGYTPEGASLTIRDGRLVIPVLAEHKRHVRGFVHDESATGQTVYLEPAEALEINNELRELKYAERREIIRILTELTNLVRLNREDIERGLRMLGVLDFIQAKARFAQDFDCLCPVVEKTQKIEWKQARHPILEQALKEQGRKIKPLDIVLSPSDRILLVSGPNAGGKSVCLKTIGLIQYMIQCGVPVAVDEESKFGVFHSILIDIGDEQSIENDLSTYSSHLTNMKFFLENTNGKTLFLIDEFGTGTEPQFGGAIAEVVLIELAKTKAFGAITTHYGNLKKLADNVNGIVNAAMKYDVKILEPLYELEIGKPGSSFALEIAGKIGLDKQMLERAKKKAGVSHVQFDRLLSELESEKNTILKEKKEIEAKNKRLNDVIKDYEELKAHLEKKKTEVLNEAKKEAARVIEASNKKVESTIKQIQESKADKKRVQLAREQLKTHKDHLTDAVKKEEKKQVVKITEPIDPVLRVGDKVKIVTSGAAGEVVSIKGNQVELTLGGLTSRVKLKDIEKISSKSFKQTTDDRVKQMTGIDLNSKMANFNITLDIRGVRAEEAIGKVEDYIDEAILLGYNEVRILHGKGHGVLRDLVRNVLRQNRKIIKAADEHIERGGAGITVVTLED</sequence>
<evidence type="ECO:0000256" key="6">
    <source>
        <dbReference type="ARBA" id="ARBA00023125"/>
    </source>
</evidence>
<dbReference type="RefSeq" id="WP_262308493.1">
    <property type="nucleotide sequence ID" value="NZ_CP106679.1"/>
</dbReference>
<comment type="similarity">
    <text evidence="7">Belongs to the DNA mismatch repair MutS family. MutS2 subfamily.</text>
</comment>
<dbReference type="Gene3D" id="3.30.1370.110">
    <property type="match status" value="1"/>
</dbReference>
<dbReference type="SUPFAM" id="SSF48334">
    <property type="entry name" value="DNA repair protein MutS, domain III"/>
    <property type="match status" value="1"/>
</dbReference>
<dbReference type="SMART" id="SM00533">
    <property type="entry name" value="MUTSd"/>
    <property type="match status" value="1"/>
</dbReference>
<dbReference type="InterPro" id="IPR000432">
    <property type="entry name" value="DNA_mismatch_repair_MutS_C"/>
</dbReference>
<dbReference type="Pfam" id="PF20297">
    <property type="entry name" value="MSSS"/>
    <property type="match status" value="1"/>
</dbReference>
<comment type="subunit">
    <text evidence="7">Homodimer. Binds to stalled ribosomes, contacting rRNA.</text>
</comment>
<dbReference type="InterPro" id="IPR046893">
    <property type="entry name" value="MSSS"/>
</dbReference>
<evidence type="ECO:0000313" key="11">
    <source>
        <dbReference type="Proteomes" id="UP001065174"/>
    </source>
</evidence>
<name>A0ABY6CMR7_9BACT</name>
<keyword evidence="6 7" id="KW-0238">DNA-binding</keyword>
<dbReference type="NCBIfam" id="TIGR01069">
    <property type="entry name" value="mutS2"/>
    <property type="match status" value="1"/>
</dbReference>
<dbReference type="SMART" id="SM00463">
    <property type="entry name" value="SMR"/>
    <property type="match status" value="1"/>
</dbReference>
<accession>A0ABY6CMR7</accession>
<evidence type="ECO:0000256" key="8">
    <source>
        <dbReference type="SAM" id="Coils"/>
    </source>
</evidence>
<comment type="function">
    <text evidence="7">Acts as a ribosome collision sensor, splitting the ribosome into its 2 subunits. Detects stalled/collided 70S ribosomes which it binds and splits by an ATP-hydrolysis driven conformational change. Acts upstream of the ribosome quality control system (RQC), a ribosome-associated complex that mediates the extraction of incompletely synthesized nascent chains from stalled ribosomes and their subsequent degradation. Probably generates substrates for RQC.</text>
</comment>
<gene>
    <name evidence="7" type="primary">mutS2</name>
    <name evidence="7" type="synonym">rqcU</name>
    <name evidence="10" type="ORF">N6H18_11880</name>
</gene>
<dbReference type="SUPFAM" id="SSF160443">
    <property type="entry name" value="SMR domain-like"/>
    <property type="match status" value="1"/>
</dbReference>
<keyword evidence="7" id="KW-0540">Nuclease</keyword>
<dbReference type="InterPro" id="IPR007696">
    <property type="entry name" value="DNA_mismatch_repair_MutS_core"/>
</dbReference>
<dbReference type="PIRSF" id="PIRSF005814">
    <property type="entry name" value="MutS_YshD"/>
    <property type="match status" value="1"/>
</dbReference>
<organism evidence="10 11">
    <name type="scientific">Reichenbachiella agarivorans</name>
    <dbReference type="NCBI Taxonomy" id="2979464"/>
    <lineage>
        <taxon>Bacteria</taxon>
        <taxon>Pseudomonadati</taxon>
        <taxon>Bacteroidota</taxon>
        <taxon>Cytophagia</taxon>
        <taxon>Cytophagales</taxon>
        <taxon>Reichenbachiellaceae</taxon>
        <taxon>Reichenbachiella</taxon>
    </lineage>
</organism>
<dbReference type="EC" id="3.6.4.-" evidence="7"/>
<dbReference type="EC" id="3.1.-.-" evidence="7"/>
<evidence type="ECO:0000256" key="2">
    <source>
        <dbReference type="ARBA" id="ARBA00022741"/>
    </source>
</evidence>
<evidence type="ECO:0000256" key="1">
    <source>
        <dbReference type="ARBA" id="ARBA00022730"/>
    </source>
</evidence>
<dbReference type="PANTHER" id="PTHR48466:SF2">
    <property type="entry name" value="OS10G0509000 PROTEIN"/>
    <property type="match status" value="1"/>
</dbReference>
<feature type="binding site" evidence="7">
    <location>
        <begin position="343"/>
        <end position="350"/>
    </location>
    <ligand>
        <name>ATP</name>
        <dbReference type="ChEBI" id="CHEBI:30616"/>
    </ligand>
</feature>
<evidence type="ECO:0000259" key="9">
    <source>
        <dbReference type="PROSITE" id="PS50828"/>
    </source>
</evidence>
<dbReference type="Gene3D" id="3.40.50.300">
    <property type="entry name" value="P-loop containing nucleotide triphosphate hydrolases"/>
    <property type="match status" value="1"/>
</dbReference>
<dbReference type="HAMAP" id="MF_00092">
    <property type="entry name" value="MutS2"/>
    <property type="match status" value="1"/>
</dbReference>
<feature type="coiled-coil region" evidence="8">
    <location>
        <begin position="527"/>
        <end position="636"/>
    </location>
</feature>
<dbReference type="InterPro" id="IPR036187">
    <property type="entry name" value="DNA_mismatch_repair_MutS_sf"/>
</dbReference>
<comment type="function">
    <text evidence="7">Endonuclease that is involved in the suppression of homologous recombination and thus may have a key role in the control of bacterial genetic diversity.</text>
</comment>
<dbReference type="Pfam" id="PF00488">
    <property type="entry name" value="MutS_V"/>
    <property type="match status" value="1"/>
</dbReference>
<keyword evidence="2 7" id="KW-0547">Nucleotide-binding</keyword>
<dbReference type="PROSITE" id="PS50828">
    <property type="entry name" value="SMR"/>
    <property type="match status" value="1"/>
</dbReference>
<dbReference type="GO" id="GO:0004519">
    <property type="term" value="F:endonuclease activity"/>
    <property type="evidence" value="ECO:0007669"/>
    <property type="project" value="UniProtKB-KW"/>
</dbReference>
<dbReference type="InterPro" id="IPR005747">
    <property type="entry name" value="MutS2"/>
</dbReference>
<keyword evidence="11" id="KW-1185">Reference proteome</keyword>
<keyword evidence="7 10" id="KW-0255">Endonuclease</keyword>
<dbReference type="InterPro" id="IPR045076">
    <property type="entry name" value="MutS"/>
</dbReference>
<dbReference type="Pfam" id="PF01713">
    <property type="entry name" value="Smr"/>
    <property type="match status" value="1"/>
</dbReference>
<evidence type="ECO:0000256" key="4">
    <source>
        <dbReference type="ARBA" id="ARBA00022840"/>
    </source>
</evidence>
<evidence type="ECO:0000256" key="3">
    <source>
        <dbReference type="ARBA" id="ARBA00022801"/>
    </source>
</evidence>
<dbReference type="SMART" id="SM00534">
    <property type="entry name" value="MUTSac"/>
    <property type="match status" value="1"/>
</dbReference>
<keyword evidence="4 7" id="KW-0067">ATP-binding</keyword>